<dbReference type="Proteomes" id="UP000216001">
    <property type="component" value="Unassembled WGS sequence"/>
</dbReference>
<sequence length="101" mass="11791">MKPSYLSIAQQAAKAEQAGDYLKASILWGQAKYLARTEKDLRWAEYRIEHNSLRNSLLTRAIEYEEQQKERNKKAREKIKSKKEAELLEANINKTSEMSCE</sequence>
<comment type="caution">
    <text evidence="1">The sequence shown here is derived from an EMBL/GenBank/DDBJ whole genome shotgun (WGS) entry which is preliminary data.</text>
</comment>
<accession>A0A264VWR3</accession>
<organism evidence="1 2">
    <name type="scientific">Providencia rettgeri</name>
    <dbReference type="NCBI Taxonomy" id="587"/>
    <lineage>
        <taxon>Bacteria</taxon>
        <taxon>Pseudomonadati</taxon>
        <taxon>Pseudomonadota</taxon>
        <taxon>Gammaproteobacteria</taxon>
        <taxon>Enterobacterales</taxon>
        <taxon>Morganellaceae</taxon>
        <taxon>Providencia</taxon>
    </lineage>
</organism>
<dbReference type="EMBL" id="NOWC01000004">
    <property type="protein sequence ID" value="OZS75732.1"/>
    <property type="molecule type" value="Genomic_DNA"/>
</dbReference>
<dbReference type="AlphaFoldDB" id="A0A264VWR3"/>
<reference evidence="1 2" key="1">
    <citation type="submission" date="2017-07" db="EMBL/GenBank/DDBJ databases">
        <title>blaIMP-27 on transferable plasmids in Proteus mirabilis and Providencia rettgeri.</title>
        <authorList>
            <person name="Potter R."/>
        </authorList>
    </citation>
    <scope>NUCLEOTIDE SEQUENCE [LARGE SCALE GENOMIC DNA]</scope>
    <source>
        <strain evidence="1 2">PR1</strain>
    </source>
</reference>
<name>A0A264VWR3_PRORE</name>
<protein>
    <recommendedName>
        <fullName evidence="3">ANR family transcriptional regulator</fullName>
    </recommendedName>
</protein>
<dbReference type="InterPro" id="IPR047666">
    <property type="entry name" value="ANR_neg_reg"/>
</dbReference>
<dbReference type="NCBIfam" id="NF033650">
    <property type="entry name" value="ANR_neg_reg"/>
    <property type="match status" value="1"/>
</dbReference>
<proteinExistence type="predicted"/>
<dbReference type="RefSeq" id="WP_094960998.1">
    <property type="nucleotide sequence ID" value="NZ_NOWC01000004.1"/>
</dbReference>
<gene>
    <name evidence="1" type="ORF">CHI95_05490</name>
</gene>
<evidence type="ECO:0000313" key="2">
    <source>
        <dbReference type="Proteomes" id="UP000216001"/>
    </source>
</evidence>
<evidence type="ECO:0008006" key="3">
    <source>
        <dbReference type="Google" id="ProtNLM"/>
    </source>
</evidence>
<evidence type="ECO:0000313" key="1">
    <source>
        <dbReference type="EMBL" id="OZS75732.1"/>
    </source>
</evidence>